<proteinExistence type="predicted"/>
<dbReference type="AlphaFoldDB" id="A0A368TP20"/>
<reference evidence="1 2" key="1">
    <citation type="submission" date="2018-07" db="EMBL/GenBank/DDBJ databases">
        <title>Halomonas rutogse sp. nov., isolated from Lake TangqianCo on Tibetan Plateau.</title>
        <authorList>
            <person name="Lu H."/>
            <person name="Xing P."/>
            <person name="Wu Q."/>
        </authorList>
    </citation>
    <scope>NUCLEOTIDE SEQUENCE [LARGE SCALE GENOMIC DNA]</scope>
    <source>
        <strain evidence="1 2">TQ8S</strain>
    </source>
</reference>
<evidence type="ECO:0000313" key="2">
    <source>
        <dbReference type="Proteomes" id="UP000253204"/>
    </source>
</evidence>
<name>A0A368TP20_9GAMM</name>
<sequence length="161" mass="19263">MPRRKFDASMLAPEYYTPPAWMTGYPTVLHDAHLLTWKKHKVSVQKKDYYRRKKEEILARNKAWREANPEKERECVRRWREANPERVAELRRADYERHRERRLANQAQRWQDLNDASVRGIVAHGYGSVGLTSKDVPDEVLPIFRTQMLIKRELRKQKVAP</sequence>
<dbReference type="Proteomes" id="UP000253204">
    <property type="component" value="Unassembled WGS sequence"/>
</dbReference>
<evidence type="ECO:0000313" key="1">
    <source>
        <dbReference type="EMBL" id="RCV86439.1"/>
    </source>
</evidence>
<dbReference type="RefSeq" id="WP_114488326.1">
    <property type="nucleotide sequence ID" value="NZ_QPIJ01000065.1"/>
</dbReference>
<keyword evidence="2" id="KW-1185">Reference proteome</keyword>
<comment type="caution">
    <text evidence="1">The sequence shown here is derived from an EMBL/GenBank/DDBJ whole genome shotgun (WGS) entry which is preliminary data.</text>
</comment>
<protein>
    <submittedName>
        <fullName evidence="1">Uncharacterized protein</fullName>
    </submittedName>
</protein>
<accession>A0A368TP20</accession>
<gene>
    <name evidence="1" type="ORF">DU506_18390</name>
</gene>
<organism evidence="1 2">
    <name type="scientific">Vreelandella rituensis</name>
    <dbReference type="NCBI Taxonomy" id="2282306"/>
    <lineage>
        <taxon>Bacteria</taxon>
        <taxon>Pseudomonadati</taxon>
        <taxon>Pseudomonadota</taxon>
        <taxon>Gammaproteobacteria</taxon>
        <taxon>Oceanospirillales</taxon>
        <taxon>Halomonadaceae</taxon>
        <taxon>Vreelandella</taxon>
    </lineage>
</organism>
<dbReference type="EMBL" id="QPIJ01000065">
    <property type="protein sequence ID" value="RCV86439.1"/>
    <property type="molecule type" value="Genomic_DNA"/>
</dbReference>